<sequence length="237" mass="25369">MESGVQLALDTELGALAMDARVCVPLRRAHELAVWVGEGRDLTPSGVLAVSAAADAIQTLGYRPPVAEPDLDLRQETLFAAPVDDGRDLARRCPELMRAWSLALAVGFLRRDGRRVLPGRQLAAWPDGDDAQAVAVWRAAYDALTSLRLETGEITVEFAHALPAVPALLAADDPTPLSRLREGLAYQLANVCDDDGRWRRYGEAVGTAVARLAEFGAVTVEGATVHLTPLGRRATAS</sequence>
<accession>A0A3A4B0G1</accession>
<evidence type="ECO:0000313" key="2">
    <source>
        <dbReference type="Proteomes" id="UP000265768"/>
    </source>
</evidence>
<organism evidence="1 2">
    <name type="scientific">Bailinhaonella thermotolerans</name>
    <dbReference type="NCBI Taxonomy" id="1070861"/>
    <lineage>
        <taxon>Bacteria</taxon>
        <taxon>Bacillati</taxon>
        <taxon>Actinomycetota</taxon>
        <taxon>Actinomycetes</taxon>
        <taxon>Streptosporangiales</taxon>
        <taxon>Streptosporangiaceae</taxon>
        <taxon>Bailinhaonella</taxon>
    </lineage>
</organism>
<keyword evidence="2" id="KW-1185">Reference proteome</keyword>
<protein>
    <submittedName>
        <fullName evidence="1">Uncharacterized protein</fullName>
    </submittedName>
</protein>
<name>A0A3A4B0G1_9ACTN</name>
<evidence type="ECO:0000313" key="1">
    <source>
        <dbReference type="EMBL" id="RJL33428.1"/>
    </source>
</evidence>
<gene>
    <name evidence="1" type="ORF">D5H75_11610</name>
</gene>
<proteinExistence type="predicted"/>
<comment type="caution">
    <text evidence="1">The sequence shown here is derived from an EMBL/GenBank/DDBJ whole genome shotgun (WGS) entry which is preliminary data.</text>
</comment>
<dbReference type="AlphaFoldDB" id="A0A3A4B0G1"/>
<dbReference type="Proteomes" id="UP000265768">
    <property type="component" value="Unassembled WGS sequence"/>
</dbReference>
<reference evidence="1 2" key="1">
    <citation type="submission" date="2018-09" db="EMBL/GenBank/DDBJ databases">
        <title>YIM 75507 draft genome.</title>
        <authorList>
            <person name="Tang S."/>
            <person name="Feng Y."/>
        </authorList>
    </citation>
    <scope>NUCLEOTIDE SEQUENCE [LARGE SCALE GENOMIC DNA]</scope>
    <source>
        <strain evidence="1 2">YIM 75507</strain>
    </source>
</reference>
<dbReference type="EMBL" id="QZEY01000003">
    <property type="protein sequence ID" value="RJL33428.1"/>
    <property type="molecule type" value="Genomic_DNA"/>
</dbReference>